<evidence type="ECO:0000256" key="7">
    <source>
        <dbReference type="ARBA" id="ARBA00023004"/>
    </source>
</evidence>
<proteinExistence type="inferred from homology"/>
<dbReference type="PROSITE" id="PS51363">
    <property type="entry name" value="W2"/>
    <property type="match status" value="1"/>
</dbReference>
<feature type="chain" id="PRO_5042892569" evidence="11">
    <location>
        <begin position="25"/>
        <end position="933"/>
    </location>
</feature>
<accession>A0AAN6MLE9</accession>
<feature type="binding site" description="axial binding residue" evidence="9">
    <location>
        <position position="419"/>
    </location>
    <ligand>
        <name>heme</name>
        <dbReference type="ChEBI" id="CHEBI:30413"/>
    </ligand>
    <ligandPart>
        <name>Fe</name>
        <dbReference type="ChEBI" id="CHEBI:18248"/>
    </ligandPart>
</feature>
<dbReference type="GO" id="GO:0005506">
    <property type="term" value="F:iron ion binding"/>
    <property type="evidence" value="ECO:0007669"/>
    <property type="project" value="InterPro"/>
</dbReference>
<dbReference type="InterPro" id="IPR016190">
    <property type="entry name" value="Transl_init_fac_IF2/IF5_Zn-bd"/>
</dbReference>
<evidence type="ECO:0000256" key="1">
    <source>
        <dbReference type="ARBA" id="ARBA00010397"/>
    </source>
</evidence>
<dbReference type="CDD" id="cd11059">
    <property type="entry name" value="CYP_fungal"/>
    <property type="match status" value="1"/>
</dbReference>
<dbReference type="InterPro" id="IPR002401">
    <property type="entry name" value="Cyt_P450_E_grp-I"/>
</dbReference>
<dbReference type="Gene3D" id="1.25.40.180">
    <property type="match status" value="1"/>
</dbReference>
<dbReference type="InterPro" id="IPR050121">
    <property type="entry name" value="Cytochrome_P450_monoxygenase"/>
</dbReference>
<dbReference type="Gene3D" id="2.20.25.350">
    <property type="match status" value="1"/>
</dbReference>
<evidence type="ECO:0000256" key="8">
    <source>
        <dbReference type="ARBA" id="ARBA00023134"/>
    </source>
</evidence>
<dbReference type="InterPro" id="IPR016024">
    <property type="entry name" value="ARM-type_fold"/>
</dbReference>
<keyword evidence="3 9" id="KW-0349">Heme</keyword>
<dbReference type="FunFam" id="3.30.30.170:FF:000002">
    <property type="entry name" value="Eukaryotic translation initiation factor 5"/>
    <property type="match status" value="1"/>
</dbReference>
<evidence type="ECO:0000256" key="11">
    <source>
        <dbReference type="SAM" id="SignalP"/>
    </source>
</evidence>
<evidence type="ECO:0000313" key="14">
    <source>
        <dbReference type="Proteomes" id="UP001303889"/>
    </source>
</evidence>
<keyword evidence="7 9" id="KW-0408">Iron</keyword>
<dbReference type="SUPFAM" id="SSF100966">
    <property type="entry name" value="Translation initiation factor 2 beta, aIF2beta, N-terminal domain"/>
    <property type="match status" value="1"/>
</dbReference>
<protein>
    <submittedName>
        <fullName evidence="13">Eukaryotic translation initiation factor 5</fullName>
    </submittedName>
</protein>
<keyword evidence="11" id="KW-0732">Signal</keyword>
<dbReference type="SUPFAM" id="SSF75689">
    <property type="entry name" value="Zinc-binding domain of translation initiation factor 2 beta"/>
    <property type="match status" value="1"/>
</dbReference>
<dbReference type="Pfam" id="PF01873">
    <property type="entry name" value="eIF-5_eIF-2B"/>
    <property type="match status" value="1"/>
</dbReference>
<dbReference type="SUPFAM" id="SSF48371">
    <property type="entry name" value="ARM repeat"/>
    <property type="match status" value="1"/>
</dbReference>
<comment type="cofactor">
    <cofactor evidence="9">
        <name>heme</name>
        <dbReference type="ChEBI" id="CHEBI:30413"/>
    </cofactor>
</comment>
<dbReference type="SMART" id="SM00653">
    <property type="entry name" value="eIF2B_5"/>
    <property type="match status" value="1"/>
</dbReference>
<evidence type="ECO:0000256" key="6">
    <source>
        <dbReference type="ARBA" id="ARBA00022917"/>
    </source>
</evidence>
<comment type="caution">
    <text evidence="13">The sequence shown here is derived from an EMBL/GenBank/DDBJ whole genome shotgun (WGS) entry which is preliminary data.</text>
</comment>
<comment type="similarity">
    <text evidence="1">Belongs to the eIF-2-beta/eIF-5 family.</text>
</comment>
<dbReference type="GO" id="GO:0020037">
    <property type="term" value="F:heme binding"/>
    <property type="evidence" value="ECO:0007669"/>
    <property type="project" value="InterPro"/>
</dbReference>
<dbReference type="InterPro" id="IPR016189">
    <property type="entry name" value="Transl_init_fac_IF2/IF5_N"/>
</dbReference>
<keyword evidence="2 13" id="KW-0396">Initiation factor</keyword>
<dbReference type="PRINTS" id="PR00463">
    <property type="entry name" value="EP450I"/>
</dbReference>
<gene>
    <name evidence="13" type="ORF">C8A05DRAFT_44483</name>
</gene>
<reference evidence="13" key="1">
    <citation type="journal article" date="2023" name="Mol. Phylogenet. Evol.">
        <title>Genome-scale phylogeny and comparative genomics of the fungal order Sordariales.</title>
        <authorList>
            <person name="Hensen N."/>
            <person name="Bonometti L."/>
            <person name="Westerberg I."/>
            <person name="Brannstrom I.O."/>
            <person name="Guillou S."/>
            <person name="Cros-Aarteil S."/>
            <person name="Calhoun S."/>
            <person name="Haridas S."/>
            <person name="Kuo A."/>
            <person name="Mondo S."/>
            <person name="Pangilinan J."/>
            <person name="Riley R."/>
            <person name="LaButti K."/>
            <person name="Andreopoulos B."/>
            <person name="Lipzen A."/>
            <person name="Chen C."/>
            <person name="Yan M."/>
            <person name="Daum C."/>
            <person name="Ng V."/>
            <person name="Clum A."/>
            <person name="Steindorff A."/>
            <person name="Ohm R.A."/>
            <person name="Martin F."/>
            <person name="Silar P."/>
            <person name="Natvig D.O."/>
            <person name="Lalanne C."/>
            <person name="Gautier V."/>
            <person name="Ament-Velasquez S.L."/>
            <person name="Kruys A."/>
            <person name="Hutchinson M.I."/>
            <person name="Powell A.J."/>
            <person name="Barry K."/>
            <person name="Miller A.N."/>
            <person name="Grigoriev I.V."/>
            <person name="Debuchy R."/>
            <person name="Gladieux P."/>
            <person name="Hiltunen Thoren M."/>
            <person name="Johannesson H."/>
        </authorList>
    </citation>
    <scope>NUCLEOTIDE SEQUENCE</scope>
    <source>
        <strain evidence="13">CBS 103.79</strain>
    </source>
</reference>
<dbReference type="GO" id="GO:0003743">
    <property type="term" value="F:translation initiation factor activity"/>
    <property type="evidence" value="ECO:0007669"/>
    <property type="project" value="UniProtKB-KW"/>
</dbReference>
<dbReference type="PANTHER" id="PTHR24305">
    <property type="entry name" value="CYTOCHROME P450"/>
    <property type="match status" value="1"/>
</dbReference>
<evidence type="ECO:0000256" key="10">
    <source>
        <dbReference type="SAM" id="MobiDB-lite"/>
    </source>
</evidence>
<dbReference type="CDD" id="cd11561">
    <property type="entry name" value="W2_eIF5"/>
    <property type="match status" value="1"/>
</dbReference>
<dbReference type="GO" id="GO:0005525">
    <property type="term" value="F:GTP binding"/>
    <property type="evidence" value="ECO:0007669"/>
    <property type="project" value="UniProtKB-KW"/>
</dbReference>
<keyword evidence="5" id="KW-0547">Nucleotide-binding</keyword>
<dbReference type="Gene3D" id="3.30.30.170">
    <property type="match status" value="1"/>
</dbReference>
<dbReference type="InterPro" id="IPR036396">
    <property type="entry name" value="Cyt_P450_sf"/>
</dbReference>
<feature type="domain" description="W2" evidence="12">
    <location>
        <begin position="767"/>
        <end position="932"/>
    </location>
</feature>
<dbReference type="PANTHER" id="PTHR24305:SF164">
    <property type="entry name" value="P450, PUTATIVE (EUROFUNG)-RELATED"/>
    <property type="match status" value="1"/>
</dbReference>
<dbReference type="Proteomes" id="UP001303889">
    <property type="component" value="Unassembled WGS sequence"/>
</dbReference>
<evidence type="ECO:0000256" key="3">
    <source>
        <dbReference type="ARBA" id="ARBA00022617"/>
    </source>
</evidence>
<feature type="signal peptide" evidence="11">
    <location>
        <begin position="1"/>
        <end position="24"/>
    </location>
</feature>
<name>A0AAN6MLE9_9PEZI</name>
<dbReference type="GO" id="GO:0004497">
    <property type="term" value="F:monooxygenase activity"/>
    <property type="evidence" value="ECO:0007669"/>
    <property type="project" value="InterPro"/>
</dbReference>
<dbReference type="InterPro" id="IPR003307">
    <property type="entry name" value="W2_domain"/>
</dbReference>
<dbReference type="Pfam" id="PF02020">
    <property type="entry name" value="W2"/>
    <property type="match status" value="1"/>
</dbReference>
<dbReference type="EMBL" id="MU855539">
    <property type="protein sequence ID" value="KAK3902018.1"/>
    <property type="molecule type" value="Genomic_DNA"/>
</dbReference>
<sequence length="933" mass="104252">MLTPLLLLLTLALLFFHALWRALSSPLNALPGPWYARFTSLVLKWHEFRTHRTPYIHALHLRYGPAVRIAPDEVVFASAGAVKEIYCSGGSGFDKTGFYDLFKVYGRRTMFTTLNKGDHARRKRILADRYANTNVVRPQSLDGIAERAANFVTRCCQSAGGSLDIYVSLHSYAFDCVTHHLFHPRGADSLLSSKDEEIMREVTFDDSLQNRLFQYYWPTAHKIFGKMLYLFAKPRETPLADDFVLDTCAQTDTASFTLLNRLQGPSFNLDDLDVAAECLDHMAAGIDTTGDALCFLMWELSQPRSMTYQRRLQDELRANPGANFDQLPFLDAVVMEGLRCFPAIPMSLPRYVPAGGRTIDGFFLPGGTAVSCQAYSVQRTDAGVFPEPDAFRPERWLAPKGDAERKRLFFAFASGGRGCVGKHLALTEMKLLLQAVYSRFTTLPDATMTPADMEMSDQLISSRPAGQNNLVRSCQQTPRAYPCTELYGGKINVSQIPACLFSLQPNTATMASLVNVRRDVSDPFYRYKMERLQTKIEGKGNGIKTVVVNLSSVAQSLARPGSYLIKYFGFELGAQTNLDPADDRWIINGAHEANKLQELLDGFISKFVLCKKCKNPETDVHIKDGHITLDCKACGQRTDVDLRLKLSGFMLKNVPKKTKKDKAERRAARKAKQNGKGDENGSGGDDNSDQASPNGEDVGGIESDDDALTRKIKSEAQVLENKKVEVKDDEWAVDMSEEAVKARQQQLPGEFKQKLVLNGDDEDEEGEGGGNTVYDQLGTWIQEQAEQKGGVAAVDDIEIYVKAKELGIEAKHRTVLVLVQTIFDENICAQISKRAAMLKRIVSSERHEKALLGGTERLIGHLAGEHPDMYEKIVKILQLYYHHDLVSEEVVTKWGKKASKKYVDLATSKKVRKAAEPFIEWLENAEEDDSEEE</sequence>
<evidence type="ECO:0000256" key="2">
    <source>
        <dbReference type="ARBA" id="ARBA00022540"/>
    </source>
</evidence>
<keyword evidence="4 9" id="KW-0479">Metal-binding</keyword>
<evidence type="ECO:0000256" key="5">
    <source>
        <dbReference type="ARBA" id="ARBA00022741"/>
    </source>
</evidence>
<evidence type="ECO:0000256" key="9">
    <source>
        <dbReference type="PIRSR" id="PIRSR602401-1"/>
    </source>
</evidence>
<dbReference type="InterPro" id="IPR001128">
    <property type="entry name" value="Cyt_P450"/>
</dbReference>
<dbReference type="PRINTS" id="PR00385">
    <property type="entry name" value="P450"/>
</dbReference>
<evidence type="ECO:0000256" key="4">
    <source>
        <dbReference type="ARBA" id="ARBA00022723"/>
    </source>
</evidence>
<dbReference type="Gene3D" id="1.10.630.10">
    <property type="entry name" value="Cytochrome P450"/>
    <property type="match status" value="1"/>
</dbReference>
<organism evidence="13 14">
    <name type="scientific">Staphylotrichum tortipilum</name>
    <dbReference type="NCBI Taxonomy" id="2831512"/>
    <lineage>
        <taxon>Eukaryota</taxon>
        <taxon>Fungi</taxon>
        <taxon>Dikarya</taxon>
        <taxon>Ascomycota</taxon>
        <taxon>Pezizomycotina</taxon>
        <taxon>Sordariomycetes</taxon>
        <taxon>Sordariomycetidae</taxon>
        <taxon>Sordariales</taxon>
        <taxon>Chaetomiaceae</taxon>
        <taxon>Staphylotrichum</taxon>
    </lineage>
</organism>
<keyword evidence="8" id="KW-0342">GTP-binding</keyword>
<keyword evidence="14" id="KW-1185">Reference proteome</keyword>
<dbReference type="InterPro" id="IPR002735">
    <property type="entry name" value="Transl_init_fac_IF2/IF5_dom"/>
</dbReference>
<dbReference type="AlphaFoldDB" id="A0AAN6MLE9"/>
<dbReference type="FunFam" id="1.25.40.180:FF:000031">
    <property type="entry name" value="Eukaryotic translation initiation factor 5"/>
    <property type="match status" value="1"/>
</dbReference>
<feature type="region of interest" description="Disordered" evidence="10">
    <location>
        <begin position="655"/>
        <end position="706"/>
    </location>
</feature>
<dbReference type="GO" id="GO:0016705">
    <property type="term" value="F:oxidoreductase activity, acting on paired donors, with incorporation or reduction of molecular oxygen"/>
    <property type="evidence" value="ECO:0007669"/>
    <property type="project" value="InterPro"/>
</dbReference>
<evidence type="ECO:0000313" key="13">
    <source>
        <dbReference type="EMBL" id="KAK3902018.1"/>
    </source>
</evidence>
<dbReference type="SMART" id="SM00515">
    <property type="entry name" value="eIF5C"/>
    <property type="match status" value="1"/>
</dbReference>
<dbReference type="FunFam" id="2.20.25.350:FF:000001">
    <property type="entry name" value="Eukaryotic translation initiation factor 5"/>
    <property type="match status" value="1"/>
</dbReference>
<dbReference type="Pfam" id="PF00067">
    <property type="entry name" value="p450"/>
    <property type="match status" value="1"/>
</dbReference>
<keyword evidence="6" id="KW-0648">Protein biosynthesis</keyword>
<dbReference type="SUPFAM" id="SSF48264">
    <property type="entry name" value="Cytochrome P450"/>
    <property type="match status" value="1"/>
</dbReference>
<reference evidence="13" key="2">
    <citation type="submission" date="2023-05" db="EMBL/GenBank/DDBJ databases">
        <authorList>
            <consortium name="Lawrence Berkeley National Laboratory"/>
            <person name="Steindorff A."/>
            <person name="Hensen N."/>
            <person name="Bonometti L."/>
            <person name="Westerberg I."/>
            <person name="Brannstrom I.O."/>
            <person name="Guillou S."/>
            <person name="Cros-Aarteil S."/>
            <person name="Calhoun S."/>
            <person name="Haridas S."/>
            <person name="Kuo A."/>
            <person name="Mondo S."/>
            <person name="Pangilinan J."/>
            <person name="Riley R."/>
            <person name="Labutti K."/>
            <person name="Andreopoulos B."/>
            <person name="Lipzen A."/>
            <person name="Chen C."/>
            <person name="Yanf M."/>
            <person name="Daum C."/>
            <person name="Ng V."/>
            <person name="Clum A."/>
            <person name="Ohm R."/>
            <person name="Martin F."/>
            <person name="Silar P."/>
            <person name="Natvig D."/>
            <person name="Lalanne C."/>
            <person name="Gautier V."/>
            <person name="Ament-Velasquez S.L."/>
            <person name="Kruys A."/>
            <person name="Hutchinson M.I."/>
            <person name="Powell A.J."/>
            <person name="Barry K."/>
            <person name="Miller A.N."/>
            <person name="Grigoriev I.V."/>
            <person name="Debuchy R."/>
            <person name="Gladieux P."/>
            <person name="Thoren M.H."/>
            <person name="Johannesson H."/>
        </authorList>
    </citation>
    <scope>NUCLEOTIDE SEQUENCE</scope>
    <source>
        <strain evidence="13">CBS 103.79</strain>
    </source>
</reference>
<evidence type="ECO:0000259" key="12">
    <source>
        <dbReference type="PROSITE" id="PS51363"/>
    </source>
</evidence>